<feature type="transmembrane region" description="Helical" evidence="9">
    <location>
        <begin position="396"/>
        <end position="416"/>
    </location>
</feature>
<comment type="similarity">
    <text evidence="7">Belongs to the major facilitator superfamily. DHA1 family. Polyamines/proton antiporter (TC 2.A.1.2.16) subfamily.</text>
</comment>
<dbReference type="AlphaFoldDB" id="A0AAN7BLI3"/>
<evidence type="ECO:0000256" key="2">
    <source>
        <dbReference type="ARBA" id="ARBA00022448"/>
    </source>
</evidence>
<keyword evidence="6 9" id="KW-0472">Membrane</keyword>
<accession>A0AAN7BLI3</accession>
<evidence type="ECO:0000259" key="10">
    <source>
        <dbReference type="PROSITE" id="PS50850"/>
    </source>
</evidence>
<name>A0AAN7BLI3_9PEZI</name>
<feature type="transmembrane region" description="Helical" evidence="9">
    <location>
        <begin position="178"/>
        <end position="201"/>
    </location>
</feature>
<dbReference type="PANTHER" id="PTHR23502:SF186">
    <property type="entry name" value="MAJOR FACILITATOR SUPERFAMILY (MFS) PROFILE DOMAIN-CONTAINING PROTEIN"/>
    <property type="match status" value="1"/>
</dbReference>
<dbReference type="InterPro" id="IPR036259">
    <property type="entry name" value="MFS_trans_sf"/>
</dbReference>
<feature type="region of interest" description="Disordered" evidence="8">
    <location>
        <begin position="540"/>
        <end position="601"/>
    </location>
</feature>
<evidence type="ECO:0000313" key="11">
    <source>
        <dbReference type="EMBL" id="KAK4225521.1"/>
    </source>
</evidence>
<evidence type="ECO:0000256" key="5">
    <source>
        <dbReference type="ARBA" id="ARBA00022989"/>
    </source>
</evidence>
<evidence type="ECO:0000256" key="1">
    <source>
        <dbReference type="ARBA" id="ARBA00004651"/>
    </source>
</evidence>
<dbReference type="PANTHER" id="PTHR23502">
    <property type="entry name" value="MAJOR FACILITATOR SUPERFAMILY"/>
    <property type="match status" value="1"/>
</dbReference>
<feature type="region of interest" description="Disordered" evidence="8">
    <location>
        <begin position="1"/>
        <end position="29"/>
    </location>
</feature>
<feature type="transmembrane region" description="Helical" evidence="9">
    <location>
        <begin position="119"/>
        <end position="141"/>
    </location>
</feature>
<evidence type="ECO:0000256" key="9">
    <source>
        <dbReference type="SAM" id="Phobius"/>
    </source>
</evidence>
<feature type="transmembrane region" description="Helical" evidence="9">
    <location>
        <begin position="86"/>
        <end position="107"/>
    </location>
</feature>
<dbReference type="PROSITE" id="PS50850">
    <property type="entry name" value="MFS"/>
    <property type="match status" value="1"/>
</dbReference>
<evidence type="ECO:0000256" key="7">
    <source>
        <dbReference type="ARBA" id="ARBA00038459"/>
    </source>
</evidence>
<dbReference type="InterPro" id="IPR020846">
    <property type="entry name" value="MFS_dom"/>
</dbReference>
<feature type="transmembrane region" description="Helical" evidence="9">
    <location>
        <begin position="490"/>
        <end position="512"/>
    </location>
</feature>
<gene>
    <name evidence="11" type="ORF">QBC38DRAFT_257859</name>
</gene>
<feature type="transmembrane region" description="Helical" evidence="9">
    <location>
        <begin position="453"/>
        <end position="478"/>
    </location>
</feature>
<dbReference type="EMBL" id="MU865365">
    <property type="protein sequence ID" value="KAK4225521.1"/>
    <property type="molecule type" value="Genomic_DNA"/>
</dbReference>
<keyword evidence="12" id="KW-1185">Reference proteome</keyword>
<organism evidence="11 12">
    <name type="scientific">Podospora fimiseda</name>
    <dbReference type="NCBI Taxonomy" id="252190"/>
    <lineage>
        <taxon>Eukaryota</taxon>
        <taxon>Fungi</taxon>
        <taxon>Dikarya</taxon>
        <taxon>Ascomycota</taxon>
        <taxon>Pezizomycotina</taxon>
        <taxon>Sordariomycetes</taxon>
        <taxon>Sordariomycetidae</taxon>
        <taxon>Sordariales</taxon>
        <taxon>Podosporaceae</taxon>
        <taxon>Podospora</taxon>
    </lineage>
</organism>
<feature type="transmembrane region" description="Helical" evidence="9">
    <location>
        <begin position="354"/>
        <end position="375"/>
    </location>
</feature>
<protein>
    <submittedName>
        <fullName evidence="11">Transporter mfs2</fullName>
    </submittedName>
</protein>
<feature type="compositionally biased region" description="Low complexity" evidence="8">
    <location>
        <begin position="1"/>
        <end position="14"/>
    </location>
</feature>
<dbReference type="FunFam" id="1.20.1250.20:FF:000266">
    <property type="entry name" value="MFS multidrug transporter, putative"/>
    <property type="match status" value="1"/>
</dbReference>
<feature type="transmembrane region" description="Helical" evidence="9">
    <location>
        <begin position="318"/>
        <end position="342"/>
    </location>
</feature>
<evidence type="ECO:0000256" key="4">
    <source>
        <dbReference type="ARBA" id="ARBA00022692"/>
    </source>
</evidence>
<feature type="transmembrane region" description="Helical" evidence="9">
    <location>
        <begin position="153"/>
        <end position="172"/>
    </location>
</feature>
<reference evidence="11" key="2">
    <citation type="submission" date="2023-05" db="EMBL/GenBank/DDBJ databases">
        <authorList>
            <consortium name="Lawrence Berkeley National Laboratory"/>
            <person name="Steindorff A."/>
            <person name="Hensen N."/>
            <person name="Bonometti L."/>
            <person name="Westerberg I."/>
            <person name="Brannstrom I.O."/>
            <person name="Guillou S."/>
            <person name="Cros-Aarteil S."/>
            <person name="Calhoun S."/>
            <person name="Haridas S."/>
            <person name="Kuo A."/>
            <person name="Mondo S."/>
            <person name="Pangilinan J."/>
            <person name="Riley R."/>
            <person name="Labutti K."/>
            <person name="Andreopoulos B."/>
            <person name="Lipzen A."/>
            <person name="Chen C."/>
            <person name="Yanf M."/>
            <person name="Daum C."/>
            <person name="Ng V."/>
            <person name="Clum A."/>
            <person name="Ohm R."/>
            <person name="Martin F."/>
            <person name="Silar P."/>
            <person name="Natvig D."/>
            <person name="Lalanne C."/>
            <person name="Gautier V."/>
            <person name="Ament-Velasquez S.L."/>
            <person name="Kruys A."/>
            <person name="Hutchinson M.I."/>
            <person name="Powell A.J."/>
            <person name="Barry K."/>
            <person name="Miller A.N."/>
            <person name="Grigoriev I.V."/>
            <person name="Debuchy R."/>
            <person name="Gladieux P."/>
            <person name="Thoren M.H."/>
            <person name="Johannesson H."/>
        </authorList>
    </citation>
    <scope>NUCLEOTIDE SEQUENCE</scope>
    <source>
        <strain evidence="11">CBS 990.96</strain>
    </source>
</reference>
<feature type="transmembrane region" description="Helical" evidence="9">
    <location>
        <begin position="422"/>
        <end position="446"/>
    </location>
</feature>
<comment type="subcellular location">
    <subcellularLocation>
        <location evidence="1">Cell membrane</location>
        <topology evidence="1">Multi-pass membrane protein</topology>
    </subcellularLocation>
</comment>
<dbReference type="CDD" id="cd17323">
    <property type="entry name" value="MFS_Tpo1_MDR_like"/>
    <property type="match status" value="1"/>
</dbReference>
<feature type="transmembrane region" description="Helical" evidence="9">
    <location>
        <begin position="213"/>
        <end position="234"/>
    </location>
</feature>
<reference evidence="11" key="1">
    <citation type="journal article" date="2023" name="Mol. Phylogenet. Evol.">
        <title>Genome-scale phylogeny and comparative genomics of the fungal order Sordariales.</title>
        <authorList>
            <person name="Hensen N."/>
            <person name="Bonometti L."/>
            <person name="Westerberg I."/>
            <person name="Brannstrom I.O."/>
            <person name="Guillou S."/>
            <person name="Cros-Aarteil S."/>
            <person name="Calhoun S."/>
            <person name="Haridas S."/>
            <person name="Kuo A."/>
            <person name="Mondo S."/>
            <person name="Pangilinan J."/>
            <person name="Riley R."/>
            <person name="LaButti K."/>
            <person name="Andreopoulos B."/>
            <person name="Lipzen A."/>
            <person name="Chen C."/>
            <person name="Yan M."/>
            <person name="Daum C."/>
            <person name="Ng V."/>
            <person name="Clum A."/>
            <person name="Steindorff A."/>
            <person name="Ohm R.A."/>
            <person name="Martin F."/>
            <person name="Silar P."/>
            <person name="Natvig D.O."/>
            <person name="Lalanne C."/>
            <person name="Gautier V."/>
            <person name="Ament-Velasquez S.L."/>
            <person name="Kruys A."/>
            <person name="Hutchinson M.I."/>
            <person name="Powell A.J."/>
            <person name="Barry K."/>
            <person name="Miller A.N."/>
            <person name="Grigoriev I.V."/>
            <person name="Debuchy R."/>
            <person name="Gladieux P."/>
            <person name="Hiltunen Thoren M."/>
            <person name="Johannesson H."/>
        </authorList>
    </citation>
    <scope>NUCLEOTIDE SEQUENCE</scope>
    <source>
        <strain evidence="11">CBS 990.96</strain>
    </source>
</reference>
<feature type="compositionally biased region" description="Basic and acidic residues" evidence="8">
    <location>
        <begin position="590"/>
        <end position="601"/>
    </location>
</feature>
<evidence type="ECO:0000256" key="8">
    <source>
        <dbReference type="SAM" id="MobiDB-lite"/>
    </source>
</evidence>
<evidence type="ECO:0000256" key="6">
    <source>
        <dbReference type="ARBA" id="ARBA00023136"/>
    </source>
</evidence>
<evidence type="ECO:0000256" key="3">
    <source>
        <dbReference type="ARBA" id="ARBA00022475"/>
    </source>
</evidence>
<dbReference type="Pfam" id="PF07690">
    <property type="entry name" value="MFS_1"/>
    <property type="match status" value="1"/>
</dbReference>
<dbReference type="SUPFAM" id="SSF103473">
    <property type="entry name" value="MFS general substrate transporter"/>
    <property type="match status" value="1"/>
</dbReference>
<proteinExistence type="inferred from homology"/>
<dbReference type="Proteomes" id="UP001301958">
    <property type="component" value="Unassembled WGS sequence"/>
</dbReference>
<feature type="domain" description="Major facilitator superfamily (MFS) profile" evidence="10">
    <location>
        <begin position="88"/>
        <end position="519"/>
    </location>
</feature>
<dbReference type="Gene3D" id="1.20.1250.20">
    <property type="entry name" value="MFS general substrate transporter like domains"/>
    <property type="match status" value="1"/>
</dbReference>
<keyword evidence="2" id="KW-0813">Transport</keyword>
<dbReference type="GO" id="GO:0005886">
    <property type="term" value="C:plasma membrane"/>
    <property type="evidence" value="ECO:0007669"/>
    <property type="project" value="UniProtKB-SubCell"/>
</dbReference>
<comment type="caution">
    <text evidence="11">The sequence shown here is derived from an EMBL/GenBank/DDBJ whole genome shotgun (WGS) entry which is preliminary data.</text>
</comment>
<sequence length="601" mass="65879">MATAATTSSSSSFTAKRKPTPDDLESQQSENSNASHWSLLFNPGHLTDAIRNHKYPGQGTVESPYVVDFLVKDASNPMQFAPKKKWTITLIQAFATLAVAFVSTAYTGGIFEVIKYFKVSVTVATLGVSLFVFGFAVGPLLWAPLSEFYGRQIIFFGTYMLLVAFSAGSAGADNIETLIILRFFAGAFGSSPLTNAGGVIADMFNANERGAASGIFSMAPFLGPAIGPIVGGFLGETKGWRWIQGLMAIFTGVLWILGSLYVPETYAPVILRKRAANLSKLTGKVYISKMDLGVTKTKMEQFKTNIYRPWQLLFNEPIVFLTSIYLSLVYGTLYMMFGAFPIVFQINRGWSPGIGGLAFVGIAVGMVFAVMYAFVDNKRYMRVAAENGGSAPPEARLPLAIIGSVFLPIGLFWFAWTNGPEIHWIVPIIASAFFAAGLVGVFLSLLTYMIDSYTVYAASVLAANSVLRSLFGAAFPLFTTYMYQDLGIHWASTVPAFLALACMPFPILFWWYGARIRAKCKYATEAARILEQWKTVHTGEEEEKVETSRPVSHARSGSYPVTEGRTVLSEDETIRGEEEGEEEVKRMKKIKEDEKKVGDAA</sequence>
<keyword evidence="4 9" id="KW-0812">Transmembrane</keyword>
<evidence type="ECO:0000313" key="12">
    <source>
        <dbReference type="Proteomes" id="UP001301958"/>
    </source>
</evidence>
<feature type="transmembrane region" description="Helical" evidence="9">
    <location>
        <begin position="240"/>
        <end position="262"/>
    </location>
</feature>
<keyword evidence="3" id="KW-1003">Cell membrane</keyword>
<dbReference type="InterPro" id="IPR011701">
    <property type="entry name" value="MFS"/>
</dbReference>
<dbReference type="GO" id="GO:0022857">
    <property type="term" value="F:transmembrane transporter activity"/>
    <property type="evidence" value="ECO:0007669"/>
    <property type="project" value="InterPro"/>
</dbReference>
<keyword evidence="5 9" id="KW-1133">Transmembrane helix</keyword>